<dbReference type="AlphaFoldDB" id="A0A371F0T6"/>
<dbReference type="EMBL" id="QJKJ01011194">
    <property type="protein sequence ID" value="RDX71803.1"/>
    <property type="molecule type" value="Genomic_DNA"/>
</dbReference>
<feature type="non-terminal residue" evidence="2">
    <location>
        <position position="1"/>
    </location>
</feature>
<dbReference type="Proteomes" id="UP000257109">
    <property type="component" value="Unassembled WGS sequence"/>
</dbReference>
<evidence type="ECO:0000259" key="1">
    <source>
        <dbReference type="Pfam" id="PF24626"/>
    </source>
</evidence>
<gene>
    <name evidence="2" type="ORF">CR513_48794</name>
</gene>
<comment type="caution">
    <text evidence="2">The sequence shown here is derived from an EMBL/GenBank/DDBJ whole genome shotgun (WGS) entry which is preliminary data.</text>
</comment>
<proteinExistence type="predicted"/>
<dbReference type="InterPro" id="IPR056924">
    <property type="entry name" value="SH3_Tf2-1"/>
</dbReference>
<organism evidence="2 3">
    <name type="scientific">Mucuna pruriens</name>
    <name type="common">Velvet bean</name>
    <name type="synonym">Dolichos pruriens</name>
    <dbReference type="NCBI Taxonomy" id="157652"/>
    <lineage>
        <taxon>Eukaryota</taxon>
        <taxon>Viridiplantae</taxon>
        <taxon>Streptophyta</taxon>
        <taxon>Embryophyta</taxon>
        <taxon>Tracheophyta</taxon>
        <taxon>Spermatophyta</taxon>
        <taxon>Magnoliopsida</taxon>
        <taxon>eudicotyledons</taxon>
        <taxon>Gunneridae</taxon>
        <taxon>Pentapetalae</taxon>
        <taxon>rosids</taxon>
        <taxon>fabids</taxon>
        <taxon>Fabales</taxon>
        <taxon>Fabaceae</taxon>
        <taxon>Papilionoideae</taxon>
        <taxon>50 kb inversion clade</taxon>
        <taxon>NPAAA clade</taxon>
        <taxon>indigoferoid/millettioid clade</taxon>
        <taxon>Phaseoleae</taxon>
        <taxon>Mucuna</taxon>
    </lineage>
</organism>
<reference evidence="2" key="1">
    <citation type="submission" date="2018-05" db="EMBL/GenBank/DDBJ databases">
        <title>Draft genome of Mucuna pruriens seed.</title>
        <authorList>
            <person name="Nnadi N.E."/>
            <person name="Vos R."/>
            <person name="Hasami M.H."/>
            <person name="Devisetty U.K."/>
            <person name="Aguiy J.C."/>
        </authorList>
    </citation>
    <scope>NUCLEOTIDE SEQUENCE [LARGE SCALE GENOMIC DNA]</scope>
    <source>
        <strain evidence="2">JCA_2017</strain>
    </source>
</reference>
<dbReference type="OrthoDB" id="1939135at2759"/>
<accession>A0A371F0T6</accession>
<dbReference type="PANTHER" id="PTHR46148">
    <property type="entry name" value="CHROMO DOMAIN-CONTAINING PROTEIN"/>
    <property type="match status" value="1"/>
</dbReference>
<sequence length="186" mass="21615">MTHNRYKSYHDKRCNDLKFKEGDYVFLNFTPRIGVGRDLKSCKCSPCFIGPYQIMIIKRVGEVSYQVALPLILVNLHNIFHVSQVLLVRIKDCRIKQLRGKEIPLIKVRVKKEKSQSGCLRIRGNDPEECGHYLKVDILDKGGRVCHTFGYLFVCCEKKGVVTLMMRNSRESERANGDVLVRRRRE</sequence>
<name>A0A371F0T6_MUCPR</name>
<feature type="domain" description="Tf2-1-like SH3-like" evidence="1">
    <location>
        <begin position="22"/>
        <end position="84"/>
    </location>
</feature>
<evidence type="ECO:0000313" key="2">
    <source>
        <dbReference type="EMBL" id="RDX71803.1"/>
    </source>
</evidence>
<dbReference type="PANTHER" id="PTHR46148:SF60">
    <property type="entry name" value="CHROMO DOMAIN-CONTAINING PROTEIN"/>
    <property type="match status" value="1"/>
</dbReference>
<evidence type="ECO:0000313" key="3">
    <source>
        <dbReference type="Proteomes" id="UP000257109"/>
    </source>
</evidence>
<protein>
    <recommendedName>
        <fullName evidence="1">Tf2-1-like SH3-like domain-containing protein</fullName>
    </recommendedName>
</protein>
<dbReference type="Pfam" id="PF24626">
    <property type="entry name" value="SH3_Tf2-1"/>
    <property type="match status" value="1"/>
</dbReference>
<keyword evidence="3" id="KW-1185">Reference proteome</keyword>